<comment type="caution">
    <text evidence="4">The sequence shown here is derived from an EMBL/GenBank/DDBJ whole genome shotgun (WGS) entry which is preliminary data.</text>
</comment>
<gene>
    <name evidence="4" type="ORF">HMPREF3196_00430</name>
</gene>
<accession>A0A133KRQ7</accession>
<feature type="transmembrane region" description="Helical" evidence="2">
    <location>
        <begin position="195"/>
        <end position="215"/>
    </location>
</feature>
<evidence type="ECO:0000259" key="3">
    <source>
        <dbReference type="Pfam" id="PF01757"/>
    </source>
</evidence>
<keyword evidence="1" id="KW-0175">Coiled coil</keyword>
<evidence type="ECO:0000313" key="4">
    <source>
        <dbReference type="EMBL" id="KWZ82264.1"/>
    </source>
</evidence>
<dbReference type="Pfam" id="PF01757">
    <property type="entry name" value="Acyl_transf_3"/>
    <property type="match status" value="1"/>
</dbReference>
<feature type="domain" description="Acyltransferase 3" evidence="3">
    <location>
        <begin position="7"/>
        <end position="345"/>
    </location>
</feature>
<dbReference type="InterPro" id="IPR050879">
    <property type="entry name" value="Acyltransferase_3"/>
</dbReference>
<name>A0A133KRQ7_BIFBI</name>
<evidence type="ECO:0000256" key="2">
    <source>
        <dbReference type="SAM" id="Phobius"/>
    </source>
</evidence>
<dbReference type="GO" id="GO:0016747">
    <property type="term" value="F:acyltransferase activity, transferring groups other than amino-acyl groups"/>
    <property type="evidence" value="ECO:0007669"/>
    <property type="project" value="InterPro"/>
</dbReference>
<dbReference type="AlphaFoldDB" id="A0A133KRQ7"/>
<feature type="transmembrane region" description="Helical" evidence="2">
    <location>
        <begin position="256"/>
        <end position="276"/>
    </location>
</feature>
<feature type="coiled-coil region" evidence="1">
    <location>
        <begin position="469"/>
        <end position="505"/>
    </location>
</feature>
<organism evidence="4 5">
    <name type="scientific">Bifidobacterium bifidum</name>
    <dbReference type="NCBI Taxonomy" id="1681"/>
    <lineage>
        <taxon>Bacteria</taxon>
        <taxon>Bacillati</taxon>
        <taxon>Actinomycetota</taxon>
        <taxon>Actinomycetes</taxon>
        <taxon>Bifidobacteriales</taxon>
        <taxon>Bifidobacteriaceae</taxon>
        <taxon>Bifidobacterium</taxon>
    </lineage>
</organism>
<keyword evidence="2" id="KW-0472">Membrane</keyword>
<dbReference type="SUPFAM" id="SSF52266">
    <property type="entry name" value="SGNH hydrolase"/>
    <property type="match status" value="1"/>
</dbReference>
<feature type="transmembrane region" description="Helical" evidence="2">
    <location>
        <begin position="227"/>
        <end position="250"/>
    </location>
</feature>
<dbReference type="PANTHER" id="PTHR23028:SF53">
    <property type="entry name" value="ACYL_TRANSF_3 DOMAIN-CONTAINING PROTEIN"/>
    <property type="match status" value="1"/>
</dbReference>
<evidence type="ECO:0000256" key="1">
    <source>
        <dbReference type="SAM" id="Coils"/>
    </source>
</evidence>
<keyword evidence="2" id="KW-0812">Transmembrane</keyword>
<dbReference type="InterPro" id="IPR002656">
    <property type="entry name" value="Acyl_transf_3_dom"/>
</dbReference>
<sequence length="667" mass="72909">MRNDRYESLDGIKGFSLIGIIWYHLSQRSLPGGFIGVDVFFTVSGFLLALSVLREIDRTGRLRLGNFYLRRLSRLWPAMAFMIAGSVSLGLFVNHDILVGVPGKSVSALTFTSNWGEIFSGDSYFAATSPQLLRHLWFVALLAQATLVLPLLTAMLHRIGSTFVQALVPVLLAALSACGMWVLYNPSADPTRVYFGTDTHCFGMLLGVALAFVVRHSEESDAEPRRLFTMVMPWLATGALVVLIMMMPRVGQDASAFRGGLILASVLTVVLIGGSISKDSWMIGLFGWRPLALLGKYSYGMYLWHWPLYLLLQLMLPGYRGSGLWVVQALTLLLSLVMTAVSWWMVENPVAEWIKSKRDKSAPRRTVAQRSAPRRVGSARARGVYGTHLNNVEFTQPYSQAAPLPSSQDAPVVASRSSRTAKTMRMVVTVSVVVLIVIGFFMGVAQAPAKTQTQIMLEKNQSALAKKERQRKMDAKAAAEAKKRAEEERKRREEAKAAIEKTLNGEDVSVIGDSVTVGASAALQKSLPGIAVDAQVSRSILTAPGIVAQMKAEGRLRKYVVISLNTNSATTVGEYERIAAAAGDGHVLVIINAYGDREWIPVANQAASDYVRKHPTDSILVDWNSAIAAHTDWLGPDGIHPQAGQGEDLYASGLRNALAEWEVAHIE</sequence>
<feature type="transmembrane region" description="Helical" evidence="2">
    <location>
        <begin position="74"/>
        <end position="93"/>
    </location>
</feature>
<dbReference type="EMBL" id="LRPO01000017">
    <property type="protein sequence ID" value="KWZ82264.1"/>
    <property type="molecule type" value="Genomic_DNA"/>
</dbReference>
<reference evidence="4 5" key="1">
    <citation type="submission" date="2016-01" db="EMBL/GenBank/DDBJ databases">
        <authorList>
            <person name="Oliw E.H."/>
        </authorList>
    </citation>
    <scope>NUCLEOTIDE SEQUENCE [LARGE SCALE GENOMIC DNA]</scope>
    <source>
        <strain evidence="4 5">MJR8628B</strain>
    </source>
</reference>
<feature type="transmembrane region" description="Helical" evidence="2">
    <location>
        <begin position="136"/>
        <end position="156"/>
    </location>
</feature>
<feature type="transmembrane region" description="Helical" evidence="2">
    <location>
        <begin position="32"/>
        <end position="53"/>
    </location>
</feature>
<dbReference type="RefSeq" id="WP_061085800.1">
    <property type="nucleotide sequence ID" value="NZ_KQ955764.1"/>
</dbReference>
<protein>
    <submittedName>
        <fullName evidence="4">Acyltransferase</fullName>
    </submittedName>
</protein>
<keyword evidence="2" id="KW-1133">Transmembrane helix</keyword>
<dbReference type="PANTHER" id="PTHR23028">
    <property type="entry name" value="ACETYLTRANSFERASE"/>
    <property type="match status" value="1"/>
</dbReference>
<keyword evidence="4" id="KW-0012">Acyltransferase</keyword>
<feature type="transmembrane region" description="Helical" evidence="2">
    <location>
        <begin position="322"/>
        <end position="346"/>
    </location>
</feature>
<proteinExistence type="predicted"/>
<dbReference type="PATRIC" id="fig|1681.53.peg.418"/>
<dbReference type="GO" id="GO:0009103">
    <property type="term" value="P:lipopolysaccharide biosynthetic process"/>
    <property type="evidence" value="ECO:0007669"/>
    <property type="project" value="TreeGrafter"/>
</dbReference>
<dbReference type="GO" id="GO:0016020">
    <property type="term" value="C:membrane"/>
    <property type="evidence" value="ECO:0007669"/>
    <property type="project" value="TreeGrafter"/>
</dbReference>
<feature type="transmembrane region" description="Helical" evidence="2">
    <location>
        <begin position="163"/>
        <end position="183"/>
    </location>
</feature>
<keyword evidence="4" id="KW-0808">Transferase</keyword>
<evidence type="ECO:0000313" key="5">
    <source>
        <dbReference type="Proteomes" id="UP000070092"/>
    </source>
</evidence>
<feature type="transmembrane region" description="Helical" evidence="2">
    <location>
        <begin position="426"/>
        <end position="445"/>
    </location>
</feature>
<dbReference type="Proteomes" id="UP000070092">
    <property type="component" value="Unassembled WGS sequence"/>
</dbReference>